<dbReference type="InterPro" id="IPR003010">
    <property type="entry name" value="C-N_Hydrolase"/>
</dbReference>
<dbReference type="SUPFAM" id="SSF56317">
    <property type="entry name" value="Carbon-nitrogen hydrolase"/>
    <property type="match status" value="1"/>
</dbReference>
<dbReference type="InterPro" id="IPR040154">
    <property type="entry name" value="Biotinidase/VNN"/>
</dbReference>
<dbReference type="CDD" id="cd07567">
    <property type="entry name" value="biotinidase_like"/>
    <property type="match status" value="1"/>
</dbReference>
<comment type="catalytic activity">
    <reaction evidence="8">
        <text>biocytin + H2O = biotin + L-lysine</text>
        <dbReference type="Rhea" id="RHEA:77171"/>
        <dbReference type="ChEBI" id="CHEBI:15377"/>
        <dbReference type="ChEBI" id="CHEBI:32551"/>
        <dbReference type="ChEBI" id="CHEBI:57586"/>
        <dbReference type="ChEBI" id="CHEBI:195545"/>
        <dbReference type="EC" id="3.5.1.12"/>
    </reaction>
</comment>
<dbReference type="AlphaFoldDB" id="A0A671TH32"/>
<dbReference type="InterPro" id="IPR036526">
    <property type="entry name" value="C-N_Hydrolase_sf"/>
</dbReference>
<comment type="function">
    <text evidence="5">Catalytic release of biotin from biocytin, the product of biotin-dependent carboxylases degradation.</text>
</comment>
<dbReference type="OMA" id="SGKWNPC"/>
<dbReference type="Proteomes" id="UP000472265">
    <property type="component" value="Chromosome 3"/>
</dbReference>
<dbReference type="EC" id="3.5.1.12" evidence="6"/>
<evidence type="ECO:0000313" key="11">
    <source>
        <dbReference type="Ensembl" id="ENSSAUP00010001199.1"/>
    </source>
</evidence>
<keyword evidence="3" id="KW-0378">Hydrolase</keyword>
<dbReference type="Pfam" id="PF19018">
    <property type="entry name" value="Vanin_C"/>
    <property type="match status" value="1"/>
</dbReference>
<organism evidence="11 12">
    <name type="scientific">Sparus aurata</name>
    <name type="common">Gilthead sea bream</name>
    <dbReference type="NCBI Taxonomy" id="8175"/>
    <lineage>
        <taxon>Eukaryota</taxon>
        <taxon>Metazoa</taxon>
        <taxon>Chordata</taxon>
        <taxon>Craniata</taxon>
        <taxon>Vertebrata</taxon>
        <taxon>Euteleostomi</taxon>
        <taxon>Actinopterygii</taxon>
        <taxon>Neopterygii</taxon>
        <taxon>Teleostei</taxon>
        <taxon>Neoteleostei</taxon>
        <taxon>Acanthomorphata</taxon>
        <taxon>Eupercaria</taxon>
        <taxon>Spariformes</taxon>
        <taxon>Sparidae</taxon>
        <taxon>Sparus</taxon>
    </lineage>
</organism>
<dbReference type="InterPro" id="IPR012101">
    <property type="entry name" value="Biotinidase-like_euk"/>
</dbReference>
<sequence length="460" mass="51244">MKKNLDIYEEQAARAAQQGVQILVFPEDGIYGFNFTRSSISGYLETIPDPQQESWNPCTEPDTHNHTEVLQRLSCMARRYNLYLVANMADLQPCPLRTDPSSSCPPDGRWQFNTNVVFRSDGLLVARYHKQNLYWPEVAFDTPPQPEIITFDTPFAGRFGTMICFDILFREPTITLVEQGLRQFIYPTAWINMLPLMDSVQFQRAFSLGANVTLLAANLRHDRRKMGGSGIYTPLSATYHHAQKGDPQEGRLLVVRVPVLDPLWVNQSVASEEGVVREDSTSSSATDSEACHKDSCSDSPPSSPTFIASMMFDQYTFVLLNETEGEVKVCNGTFCCSLQYQRSPQSSSEELYALGAFAGTHTVNGRFALQVCALVRCAGSDPTSCGQEVEEAETKMDFLLEATFGTKYVYPSVLASKLVLEQPEHLETAATGRVSMKHSNMTAGLVTACLYGRMHHLDSE</sequence>
<dbReference type="PROSITE" id="PS50263">
    <property type="entry name" value="CN_HYDROLASE"/>
    <property type="match status" value="1"/>
</dbReference>
<evidence type="ECO:0000256" key="9">
    <source>
        <dbReference type="SAM" id="MobiDB-lite"/>
    </source>
</evidence>
<evidence type="ECO:0000256" key="1">
    <source>
        <dbReference type="ARBA" id="ARBA00008225"/>
    </source>
</evidence>
<reference evidence="11" key="1">
    <citation type="submission" date="2021-04" db="EMBL/GenBank/DDBJ databases">
        <authorList>
            <consortium name="Wellcome Sanger Institute Data Sharing"/>
        </authorList>
    </citation>
    <scope>NUCLEOTIDE SEQUENCE [LARGE SCALE GENOMIC DNA]</scope>
</reference>
<dbReference type="InterPro" id="IPR043957">
    <property type="entry name" value="Vanin_C"/>
</dbReference>
<keyword evidence="2" id="KW-0732">Signal</keyword>
<evidence type="ECO:0000256" key="7">
    <source>
        <dbReference type="ARBA" id="ARBA00039680"/>
    </source>
</evidence>
<comment type="similarity">
    <text evidence="1">Belongs to the carbon-nitrogen hydrolase superfamily. BTD/VNN family.</text>
</comment>
<dbReference type="GO" id="GO:0047708">
    <property type="term" value="F:biotinidase activity"/>
    <property type="evidence" value="ECO:0007669"/>
    <property type="project" value="UniProtKB-EC"/>
</dbReference>
<feature type="region of interest" description="Disordered" evidence="9">
    <location>
        <begin position="275"/>
        <end position="299"/>
    </location>
</feature>
<dbReference type="Gene3D" id="3.60.110.10">
    <property type="entry name" value="Carbon-nitrogen hydrolase"/>
    <property type="match status" value="1"/>
</dbReference>
<dbReference type="InParanoid" id="A0A671TH32"/>
<evidence type="ECO:0000256" key="5">
    <source>
        <dbReference type="ARBA" id="ARBA00037073"/>
    </source>
</evidence>
<dbReference type="PANTHER" id="PTHR10609">
    <property type="entry name" value="BIOTINIDASE-RELATED"/>
    <property type="match status" value="1"/>
</dbReference>
<protein>
    <recommendedName>
        <fullName evidence="7">Biotinidase</fullName>
        <ecNumber evidence="6">3.5.1.12</ecNumber>
    </recommendedName>
</protein>
<dbReference type="PANTHER" id="PTHR10609:SF14">
    <property type="entry name" value="BIOTINIDASE"/>
    <property type="match status" value="1"/>
</dbReference>
<accession>A0A671TH32</accession>
<dbReference type="Pfam" id="PF00795">
    <property type="entry name" value="CN_hydrolase"/>
    <property type="match status" value="1"/>
</dbReference>
<evidence type="ECO:0000256" key="6">
    <source>
        <dbReference type="ARBA" id="ARBA00039012"/>
    </source>
</evidence>
<reference evidence="11" key="2">
    <citation type="submission" date="2025-08" db="UniProtKB">
        <authorList>
            <consortium name="Ensembl"/>
        </authorList>
    </citation>
    <scope>IDENTIFICATION</scope>
</reference>
<gene>
    <name evidence="11" type="primary">BTD</name>
    <name evidence="11" type="synonym">btd</name>
</gene>
<keyword evidence="12" id="KW-1185">Reference proteome</keyword>
<evidence type="ECO:0000256" key="4">
    <source>
        <dbReference type="ARBA" id="ARBA00023180"/>
    </source>
</evidence>
<reference evidence="11" key="3">
    <citation type="submission" date="2025-09" db="UniProtKB">
        <authorList>
            <consortium name="Ensembl"/>
        </authorList>
    </citation>
    <scope>IDENTIFICATION</scope>
</reference>
<evidence type="ECO:0000256" key="2">
    <source>
        <dbReference type="ARBA" id="ARBA00022729"/>
    </source>
</evidence>
<proteinExistence type="inferred from homology"/>
<keyword evidence="4" id="KW-0325">Glycoprotein</keyword>
<feature type="domain" description="CN hydrolase" evidence="10">
    <location>
        <begin position="1"/>
        <end position="259"/>
    </location>
</feature>
<evidence type="ECO:0000256" key="8">
    <source>
        <dbReference type="ARBA" id="ARBA00043697"/>
    </source>
</evidence>
<evidence type="ECO:0000259" key="10">
    <source>
        <dbReference type="PROSITE" id="PS50263"/>
    </source>
</evidence>
<evidence type="ECO:0000256" key="3">
    <source>
        <dbReference type="ARBA" id="ARBA00022801"/>
    </source>
</evidence>
<dbReference type="Ensembl" id="ENSSAUT00010001253.1">
    <property type="protein sequence ID" value="ENSSAUP00010001199.1"/>
    <property type="gene ID" value="ENSSAUG00010000641.1"/>
</dbReference>
<name>A0A671TH32_SPAAU</name>
<evidence type="ECO:0000313" key="12">
    <source>
        <dbReference type="Proteomes" id="UP000472265"/>
    </source>
</evidence>
<dbReference type="GeneTree" id="ENSGT00390000013823"/>